<gene>
    <name evidence="1" type="ORF">BDR25DRAFT_269022</name>
</gene>
<name>A0ACB6QJX8_9PLEO</name>
<accession>A0ACB6QJX8</accession>
<reference evidence="1" key="1">
    <citation type="journal article" date="2020" name="Stud. Mycol.">
        <title>101 Dothideomycetes genomes: a test case for predicting lifestyles and emergence of pathogens.</title>
        <authorList>
            <person name="Haridas S."/>
            <person name="Albert R."/>
            <person name="Binder M."/>
            <person name="Bloem J."/>
            <person name="Labutti K."/>
            <person name="Salamov A."/>
            <person name="Andreopoulos B."/>
            <person name="Baker S."/>
            <person name="Barry K."/>
            <person name="Bills G."/>
            <person name="Bluhm B."/>
            <person name="Cannon C."/>
            <person name="Castanera R."/>
            <person name="Culley D."/>
            <person name="Daum C."/>
            <person name="Ezra D."/>
            <person name="Gonzalez J."/>
            <person name="Henrissat B."/>
            <person name="Kuo A."/>
            <person name="Liang C."/>
            <person name="Lipzen A."/>
            <person name="Lutzoni F."/>
            <person name="Magnuson J."/>
            <person name="Mondo S."/>
            <person name="Nolan M."/>
            <person name="Ohm R."/>
            <person name="Pangilinan J."/>
            <person name="Park H.-J."/>
            <person name="Ramirez L."/>
            <person name="Alfaro M."/>
            <person name="Sun H."/>
            <person name="Tritt A."/>
            <person name="Yoshinaga Y."/>
            <person name="Zwiers L.-H."/>
            <person name="Turgeon B."/>
            <person name="Goodwin S."/>
            <person name="Spatafora J."/>
            <person name="Crous P."/>
            <person name="Grigoriev I."/>
        </authorList>
    </citation>
    <scope>NUCLEOTIDE SEQUENCE</scope>
    <source>
        <strain evidence="1">ATCC 200398</strain>
    </source>
</reference>
<organism evidence="1 2">
    <name type="scientific">Lindgomyces ingoldianus</name>
    <dbReference type="NCBI Taxonomy" id="673940"/>
    <lineage>
        <taxon>Eukaryota</taxon>
        <taxon>Fungi</taxon>
        <taxon>Dikarya</taxon>
        <taxon>Ascomycota</taxon>
        <taxon>Pezizomycotina</taxon>
        <taxon>Dothideomycetes</taxon>
        <taxon>Pleosporomycetidae</taxon>
        <taxon>Pleosporales</taxon>
        <taxon>Lindgomycetaceae</taxon>
        <taxon>Lindgomyces</taxon>
    </lineage>
</organism>
<dbReference type="EMBL" id="MU003525">
    <property type="protein sequence ID" value="KAF2466445.1"/>
    <property type="molecule type" value="Genomic_DNA"/>
</dbReference>
<sequence length="620" mass="67197">MAHPYQTQYAQQMSSLPPVQTQQQPQRTYSPSPYQHSPGAMSPNMGGMPPNKRQRLSPNPPSPYPSPYPQSPYATSPPPGQYLSHPGTPAHVQPQQSFHQPQPYQQANNMDPRPIHGSMPPPRVPYSKSQDTAELEKANPRDMDVNNISDVLTGSGIDLRAEEENLLGHRSYGNSFNSQTSSTISPHGSFNQWSQQAAGHGAFQGTGPLSQPVSQEEQEAELRQKHERAARALAEQTQSPLNDPFLQANVVRRKVADRAYEHGISVNLEGLFDKIPQAPQNVTRTTMQGANGESITRLEADSLLNREASFVEVLTLLTLAAEERIRTVLEDATALSRGRQSTSHGVVPPNLVEIAATNGDVKPTTAVPNNLSKTTWEAPDSAVSPMTVLKHPNTARLPTPPTDAPPTPLPTVAFTNHVAAGLKRRAAEDRKFEEERIARRQKRLRASTSTPAEAAPPPTLTIPEKMTKKERDRIAKIGQTEEVLHRKANETASMALGFGKKKYSWMTGGGGGGGGGGLGSGTSTPRLNTSVGGASGTATPAPQPQGIDRGLIARKRTFGDAFEQGPIGKGIQMRDVIHVLELDGKEKKTLVQIKARLKNTENENEPSRDRSRPSISAGPR</sequence>
<comment type="caution">
    <text evidence="1">The sequence shown here is derived from an EMBL/GenBank/DDBJ whole genome shotgun (WGS) entry which is preliminary data.</text>
</comment>
<evidence type="ECO:0000313" key="2">
    <source>
        <dbReference type="Proteomes" id="UP000799755"/>
    </source>
</evidence>
<evidence type="ECO:0000313" key="1">
    <source>
        <dbReference type="EMBL" id="KAF2466445.1"/>
    </source>
</evidence>
<dbReference type="Proteomes" id="UP000799755">
    <property type="component" value="Unassembled WGS sequence"/>
</dbReference>
<proteinExistence type="predicted"/>
<protein>
    <submittedName>
        <fullName evidence="1">Uncharacterized protein</fullName>
    </submittedName>
</protein>
<keyword evidence="2" id="KW-1185">Reference proteome</keyword>